<comment type="subunit">
    <text evidence="9">Binds MBD1. Binds SSBP1.</text>
</comment>
<gene>
    <name evidence="14" type="ORF">J437_LFUL004576</name>
</gene>
<keyword evidence="6" id="KW-0378">Hydrolase</keyword>
<evidence type="ECO:0000256" key="8">
    <source>
        <dbReference type="ARBA" id="ARBA00033426"/>
    </source>
</evidence>
<comment type="catalytic activity">
    <reaction evidence="1">
        <text>Hydrolysis of alkylated DNA, releasing 3-methyladenine, 3-methylguanine, 7-methylguanine and 7-methyladenine.</text>
        <dbReference type="EC" id="3.2.2.21"/>
    </reaction>
</comment>
<reference evidence="14" key="1">
    <citation type="submission" date="2013-04" db="EMBL/GenBank/DDBJ databases">
        <authorList>
            <person name="Qu J."/>
            <person name="Murali S.C."/>
            <person name="Bandaranaike D."/>
            <person name="Bellair M."/>
            <person name="Blankenburg K."/>
            <person name="Chao H."/>
            <person name="Dinh H."/>
            <person name="Doddapaneni H."/>
            <person name="Downs B."/>
            <person name="Dugan-Rocha S."/>
            <person name="Elkadiri S."/>
            <person name="Gnanaolivu R.D."/>
            <person name="Hernandez B."/>
            <person name="Javaid M."/>
            <person name="Jayaseelan J.C."/>
            <person name="Lee S."/>
            <person name="Li M."/>
            <person name="Ming W."/>
            <person name="Munidasa M."/>
            <person name="Muniz J."/>
            <person name="Nguyen L."/>
            <person name="Ongeri F."/>
            <person name="Osuji N."/>
            <person name="Pu L.-L."/>
            <person name="Puazo M."/>
            <person name="Qu C."/>
            <person name="Quiroz J."/>
            <person name="Raj R."/>
            <person name="Weissenberger G."/>
            <person name="Xin Y."/>
            <person name="Zou X."/>
            <person name="Han Y."/>
            <person name="Richards S."/>
            <person name="Worley K."/>
            <person name="Muzny D."/>
            <person name="Gibbs R."/>
        </authorList>
    </citation>
    <scope>NUCLEOTIDE SEQUENCE</scope>
    <source>
        <strain evidence="14">Sampled in the wild</strain>
    </source>
</reference>
<dbReference type="CDD" id="cd00540">
    <property type="entry name" value="AAG"/>
    <property type="match status" value="1"/>
</dbReference>
<protein>
    <recommendedName>
        <fullName evidence="10">DNA-3-methyladenine glycosylase</fullName>
        <ecNumber evidence="4">3.2.2.21</ecNumber>
    </recommendedName>
    <alternativeName>
        <fullName evidence="11">3-alkyladenine DNA glycosylase</fullName>
    </alternativeName>
    <alternativeName>
        <fullName evidence="8">3-methyladenine DNA glycosidase</fullName>
    </alternativeName>
    <alternativeName>
        <fullName evidence="13">ADPG</fullName>
    </alternativeName>
    <alternativeName>
        <fullName evidence="12">N-methylpurine-DNA glycosylase</fullName>
    </alternativeName>
</protein>
<evidence type="ECO:0000256" key="5">
    <source>
        <dbReference type="ARBA" id="ARBA00022763"/>
    </source>
</evidence>
<dbReference type="Proteomes" id="UP000792457">
    <property type="component" value="Unassembled WGS sequence"/>
</dbReference>
<dbReference type="PANTHER" id="PTHR10429">
    <property type="entry name" value="DNA-3-METHYLADENINE GLYCOSYLASE"/>
    <property type="match status" value="1"/>
</dbReference>
<evidence type="ECO:0000256" key="3">
    <source>
        <dbReference type="ARBA" id="ARBA00009232"/>
    </source>
</evidence>
<keyword evidence="7" id="KW-0234">DNA repair</keyword>
<dbReference type="InterPro" id="IPR011034">
    <property type="entry name" value="Formyl_transferase-like_C_sf"/>
</dbReference>
<evidence type="ECO:0000256" key="2">
    <source>
        <dbReference type="ARBA" id="ARBA00002421"/>
    </source>
</evidence>
<organism evidence="14 15">
    <name type="scientific">Ladona fulva</name>
    <name type="common">Scarce chaser dragonfly</name>
    <name type="synonym">Libellula fulva</name>
    <dbReference type="NCBI Taxonomy" id="123851"/>
    <lineage>
        <taxon>Eukaryota</taxon>
        <taxon>Metazoa</taxon>
        <taxon>Ecdysozoa</taxon>
        <taxon>Arthropoda</taxon>
        <taxon>Hexapoda</taxon>
        <taxon>Insecta</taxon>
        <taxon>Pterygota</taxon>
        <taxon>Palaeoptera</taxon>
        <taxon>Odonata</taxon>
        <taxon>Epiprocta</taxon>
        <taxon>Anisoptera</taxon>
        <taxon>Libelluloidea</taxon>
        <taxon>Libellulidae</taxon>
        <taxon>Ladona</taxon>
    </lineage>
</organism>
<proteinExistence type="inferred from homology"/>
<dbReference type="HAMAP" id="MF_00527">
    <property type="entry name" value="3MGH"/>
    <property type="match status" value="1"/>
</dbReference>
<evidence type="ECO:0000256" key="6">
    <source>
        <dbReference type="ARBA" id="ARBA00022801"/>
    </source>
</evidence>
<evidence type="ECO:0000256" key="10">
    <source>
        <dbReference type="ARBA" id="ARBA00068926"/>
    </source>
</evidence>
<evidence type="ECO:0000256" key="11">
    <source>
        <dbReference type="ARBA" id="ARBA00076879"/>
    </source>
</evidence>
<dbReference type="PANTHER" id="PTHR10429:SF0">
    <property type="entry name" value="DNA-3-METHYLADENINE GLYCOSYLASE"/>
    <property type="match status" value="1"/>
</dbReference>
<dbReference type="GO" id="GO:0006284">
    <property type="term" value="P:base-excision repair"/>
    <property type="evidence" value="ECO:0007669"/>
    <property type="project" value="InterPro"/>
</dbReference>
<evidence type="ECO:0000256" key="7">
    <source>
        <dbReference type="ARBA" id="ARBA00023204"/>
    </source>
</evidence>
<dbReference type="EC" id="3.2.2.21" evidence="4"/>
<reference evidence="14" key="2">
    <citation type="submission" date="2017-10" db="EMBL/GenBank/DDBJ databases">
        <title>Ladona fulva Genome sequencing and assembly.</title>
        <authorList>
            <person name="Murali S."/>
            <person name="Richards S."/>
            <person name="Bandaranaike D."/>
            <person name="Bellair M."/>
            <person name="Blankenburg K."/>
            <person name="Chao H."/>
            <person name="Dinh H."/>
            <person name="Doddapaneni H."/>
            <person name="Dugan-Rocha S."/>
            <person name="Elkadiri S."/>
            <person name="Gnanaolivu R."/>
            <person name="Hernandez B."/>
            <person name="Skinner E."/>
            <person name="Javaid M."/>
            <person name="Lee S."/>
            <person name="Li M."/>
            <person name="Ming W."/>
            <person name="Munidasa M."/>
            <person name="Muniz J."/>
            <person name="Nguyen L."/>
            <person name="Hughes D."/>
            <person name="Osuji N."/>
            <person name="Pu L.-L."/>
            <person name="Puazo M."/>
            <person name="Qu C."/>
            <person name="Quiroz J."/>
            <person name="Raj R."/>
            <person name="Weissenberger G."/>
            <person name="Xin Y."/>
            <person name="Zou X."/>
            <person name="Han Y."/>
            <person name="Worley K."/>
            <person name="Muzny D."/>
            <person name="Gibbs R."/>
        </authorList>
    </citation>
    <scope>NUCLEOTIDE SEQUENCE</scope>
    <source>
        <strain evidence="14">Sampled in the wild</strain>
    </source>
</reference>
<dbReference type="Gene3D" id="3.10.300.10">
    <property type="entry name" value="Methylpurine-DNA glycosylase (MPG)"/>
    <property type="match status" value="1"/>
</dbReference>
<evidence type="ECO:0000256" key="12">
    <source>
        <dbReference type="ARBA" id="ARBA00078171"/>
    </source>
</evidence>
<evidence type="ECO:0000256" key="4">
    <source>
        <dbReference type="ARBA" id="ARBA00012000"/>
    </source>
</evidence>
<name>A0A8K0JVA6_LADFU</name>
<keyword evidence="5" id="KW-0227">DNA damage</keyword>
<accession>A0A8K0JVA6</accession>
<sequence>MTLESYKRKMMAKMNAAPETKVTCGINKDAYASSKRFLESFYDVPCQQLAKNLLGHILVRKLSDGTVLRGKIVETECYPGGDDRASHSYQGKFTERNAPMYMKPGTAYVYFTYGMYNCFNISSQGPGAAVLLRAFEPIEGMEYMLQERMKRRKNPGKIKHHELGNGPSKICMSMNIDKESCNARNMCSWDGLWVEEGIISHSVSDPDWLSAVHPNEVVTSQRIGIDSTGHESVSKLYRFYILGNPSVSKRDKIKENELDSSIEVVPRKMKLLVPTKINI</sequence>
<dbReference type="InterPro" id="IPR036995">
    <property type="entry name" value="MPG_sf"/>
</dbReference>
<evidence type="ECO:0000313" key="15">
    <source>
        <dbReference type="Proteomes" id="UP000792457"/>
    </source>
</evidence>
<dbReference type="AlphaFoldDB" id="A0A8K0JVA6"/>
<keyword evidence="15" id="KW-1185">Reference proteome</keyword>
<dbReference type="GO" id="GO:0003905">
    <property type="term" value="F:alkylbase DNA N-glycosylase activity"/>
    <property type="evidence" value="ECO:0007669"/>
    <property type="project" value="UniProtKB-EC"/>
</dbReference>
<dbReference type="EMBL" id="KZ308136">
    <property type="protein sequence ID" value="KAG8222540.1"/>
    <property type="molecule type" value="Genomic_DNA"/>
</dbReference>
<evidence type="ECO:0000313" key="14">
    <source>
        <dbReference type="EMBL" id="KAG8222540.1"/>
    </source>
</evidence>
<evidence type="ECO:0000256" key="1">
    <source>
        <dbReference type="ARBA" id="ARBA00000086"/>
    </source>
</evidence>
<evidence type="ECO:0000256" key="9">
    <source>
        <dbReference type="ARBA" id="ARBA00066187"/>
    </source>
</evidence>
<dbReference type="FunFam" id="3.10.300.10:FF:000001">
    <property type="entry name" value="Putative 3-methyladenine DNA glycosylase"/>
    <property type="match status" value="1"/>
</dbReference>
<evidence type="ECO:0000256" key="13">
    <source>
        <dbReference type="ARBA" id="ARBA00082988"/>
    </source>
</evidence>
<dbReference type="InterPro" id="IPR003180">
    <property type="entry name" value="MPG"/>
</dbReference>
<comment type="similarity">
    <text evidence="3">Belongs to the DNA glycosylase MPG family.</text>
</comment>
<dbReference type="Pfam" id="PF02245">
    <property type="entry name" value="Pur_DNA_glyco"/>
    <property type="match status" value="1"/>
</dbReference>
<comment type="caution">
    <text evidence="14">The sequence shown here is derived from an EMBL/GenBank/DDBJ whole genome shotgun (WGS) entry which is preliminary data.</text>
</comment>
<dbReference type="GO" id="GO:0003677">
    <property type="term" value="F:DNA binding"/>
    <property type="evidence" value="ECO:0007669"/>
    <property type="project" value="InterPro"/>
</dbReference>
<dbReference type="SUPFAM" id="SSF50486">
    <property type="entry name" value="FMT C-terminal domain-like"/>
    <property type="match status" value="1"/>
</dbReference>
<dbReference type="OrthoDB" id="6353017at2759"/>
<dbReference type="NCBIfam" id="TIGR00567">
    <property type="entry name" value="3mg"/>
    <property type="match status" value="1"/>
</dbReference>
<comment type="function">
    <text evidence="2">Hydrolysis of the deoxyribose N-glycosidic bond to excise 3-methyladenine, and 7-methylguanine from the damaged DNA polymer formed by alkylation lesions.</text>
</comment>